<dbReference type="RefSeq" id="WP_007909416.1">
    <property type="nucleotide sequence ID" value="NZ_ADVG01000002.1"/>
</dbReference>
<evidence type="ECO:0000313" key="6">
    <source>
        <dbReference type="Proteomes" id="UP000004508"/>
    </source>
</evidence>
<dbReference type="GO" id="GO:0005524">
    <property type="term" value="F:ATP binding"/>
    <property type="evidence" value="ECO:0007669"/>
    <property type="project" value="UniProtKB-KW"/>
</dbReference>
<reference evidence="5 6" key="1">
    <citation type="journal article" date="2011" name="Stand. Genomic Sci.">
        <title>Non-contiguous finished genome sequence and contextual data of the filamentous soil bacterium Ktedonobacter racemifer type strain (SOSP1-21).</title>
        <authorList>
            <person name="Chang Y.J."/>
            <person name="Land M."/>
            <person name="Hauser L."/>
            <person name="Chertkov O."/>
            <person name="Del Rio T.G."/>
            <person name="Nolan M."/>
            <person name="Copeland A."/>
            <person name="Tice H."/>
            <person name="Cheng J.F."/>
            <person name="Lucas S."/>
            <person name="Han C."/>
            <person name="Goodwin L."/>
            <person name="Pitluck S."/>
            <person name="Ivanova N."/>
            <person name="Ovchinikova G."/>
            <person name="Pati A."/>
            <person name="Chen A."/>
            <person name="Palaniappan K."/>
            <person name="Mavromatis K."/>
            <person name="Liolios K."/>
            <person name="Brettin T."/>
            <person name="Fiebig A."/>
            <person name="Rohde M."/>
            <person name="Abt B."/>
            <person name="Goker M."/>
            <person name="Detter J.C."/>
            <person name="Woyke T."/>
            <person name="Bristow J."/>
            <person name="Eisen J.A."/>
            <person name="Markowitz V."/>
            <person name="Hugenholtz P."/>
            <person name="Kyrpides N.C."/>
            <person name="Klenk H.P."/>
            <person name="Lapidus A."/>
        </authorList>
    </citation>
    <scope>NUCLEOTIDE SEQUENCE [LARGE SCALE GENOMIC DNA]</scope>
    <source>
        <strain evidence="6">DSM 44963</strain>
    </source>
</reference>
<sequence>MKPEFLLETYLKQLRLPSFAQSYQPLAQEAARTNLSYERYLLALAQEEVANREAHRIERAIQQAHFPVLKELADFEWSSVPSVPKARILELAQGVYITNAEPVILLGNPGLGKSHVATGLTLAACRQGRRVRFYNVAGLINDLIKAQQEYQLSRIMAQICKHELIVLDELDFIPFTPTGAQLLFQLCSALYERVAVIVTTNLHFAEWGRIMGSDERMSAALLDRLTHRATILEFVGTSYRFRQQLQHQESLGEGSGEPVAAPEV</sequence>
<dbReference type="GO" id="GO:0006260">
    <property type="term" value="P:DNA replication"/>
    <property type="evidence" value="ECO:0007669"/>
    <property type="project" value="TreeGrafter"/>
</dbReference>
<dbReference type="InterPro" id="IPR002611">
    <property type="entry name" value="IstB_ATP-bd"/>
</dbReference>
<comment type="caution">
    <text evidence="5">The sequence shown here is derived from an EMBL/GenBank/DDBJ whole genome shotgun (WGS) entry which is preliminary data.</text>
</comment>
<protein>
    <submittedName>
        <fullName evidence="5">IstB domain protein ATP-binding protein</fullName>
    </submittedName>
</protein>
<dbReference type="InterPro" id="IPR047661">
    <property type="entry name" value="IstB"/>
</dbReference>
<evidence type="ECO:0000256" key="1">
    <source>
        <dbReference type="ARBA" id="ARBA00008059"/>
    </source>
</evidence>
<proteinExistence type="inferred from homology"/>
<dbReference type="PIRSF" id="PIRSF003073">
    <property type="entry name" value="DNAC_TnpB_IstB"/>
    <property type="match status" value="1"/>
</dbReference>
<keyword evidence="3 5" id="KW-0067">ATP-binding</keyword>
<keyword evidence="2" id="KW-0547">Nucleotide-binding</keyword>
<dbReference type="InterPro" id="IPR027417">
    <property type="entry name" value="P-loop_NTPase"/>
</dbReference>
<dbReference type="InParanoid" id="D6TQ65"/>
<dbReference type="Proteomes" id="UP000004508">
    <property type="component" value="Unassembled WGS sequence"/>
</dbReference>
<organism evidence="5 6">
    <name type="scientific">Ktedonobacter racemifer DSM 44963</name>
    <dbReference type="NCBI Taxonomy" id="485913"/>
    <lineage>
        <taxon>Bacteria</taxon>
        <taxon>Bacillati</taxon>
        <taxon>Chloroflexota</taxon>
        <taxon>Ktedonobacteria</taxon>
        <taxon>Ktedonobacterales</taxon>
        <taxon>Ktedonobacteraceae</taxon>
        <taxon>Ktedonobacter</taxon>
    </lineage>
</organism>
<keyword evidence="6" id="KW-1185">Reference proteome</keyword>
<dbReference type="EMBL" id="ADVG01000002">
    <property type="protein sequence ID" value="EFH85713.1"/>
    <property type="molecule type" value="Genomic_DNA"/>
</dbReference>
<evidence type="ECO:0000256" key="3">
    <source>
        <dbReference type="ARBA" id="ARBA00022840"/>
    </source>
</evidence>
<feature type="domain" description="AAA+ ATPase" evidence="4">
    <location>
        <begin position="99"/>
        <end position="232"/>
    </location>
</feature>
<dbReference type="PANTHER" id="PTHR30050:SF4">
    <property type="entry name" value="ATP-BINDING PROTEIN RV3427C IN INSERTION SEQUENCE-RELATED"/>
    <property type="match status" value="1"/>
</dbReference>
<dbReference type="SMART" id="SM00382">
    <property type="entry name" value="AAA"/>
    <property type="match status" value="1"/>
</dbReference>
<dbReference type="Pfam" id="PF01695">
    <property type="entry name" value="IstB_IS21"/>
    <property type="match status" value="1"/>
</dbReference>
<evidence type="ECO:0000256" key="2">
    <source>
        <dbReference type="ARBA" id="ARBA00022741"/>
    </source>
</evidence>
<comment type="similarity">
    <text evidence="1">Belongs to the IS21/IS1162 putative ATP-binding protein family.</text>
</comment>
<dbReference type="SUPFAM" id="SSF52540">
    <property type="entry name" value="P-loop containing nucleoside triphosphate hydrolases"/>
    <property type="match status" value="1"/>
</dbReference>
<dbReference type="OrthoDB" id="8064373at2"/>
<dbReference type="NCBIfam" id="NF038214">
    <property type="entry name" value="IS21_help_AAA"/>
    <property type="match status" value="1"/>
</dbReference>
<dbReference type="PANTHER" id="PTHR30050">
    <property type="entry name" value="CHROMOSOMAL REPLICATION INITIATOR PROTEIN DNAA"/>
    <property type="match status" value="1"/>
</dbReference>
<name>D6TQ65_KTERA</name>
<evidence type="ECO:0000259" key="4">
    <source>
        <dbReference type="SMART" id="SM00382"/>
    </source>
</evidence>
<gene>
    <name evidence="5" type="ORF">Krac_6943</name>
</gene>
<dbReference type="STRING" id="485913.Krac_6943"/>
<dbReference type="InterPro" id="IPR028350">
    <property type="entry name" value="DNAC/IstB-like"/>
</dbReference>
<dbReference type="AlphaFoldDB" id="D6TQ65"/>
<evidence type="ECO:0000313" key="5">
    <source>
        <dbReference type="EMBL" id="EFH85713.1"/>
    </source>
</evidence>
<dbReference type="Gene3D" id="3.40.50.300">
    <property type="entry name" value="P-loop containing nucleotide triphosphate hydrolases"/>
    <property type="match status" value="1"/>
</dbReference>
<dbReference type="CDD" id="cd00009">
    <property type="entry name" value="AAA"/>
    <property type="match status" value="1"/>
</dbReference>
<accession>D6TQ65</accession>
<dbReference type="eggNOG" id="COG1484">
    <property type="taxonomic scope" value="Bacteria"/>
</dbReference>
<dbReference type="InterPro" id="IPR003593">
    <property type="entry name" value="AAA+_ATPase"/>
</dbReference>